<proteinExistence type="predicted"/>
<reference evidence="1 2" key="1">
    <citation type="journal article" date="2013" name="Genome Biol.">
        <title>The genome sequence of the most widely cultivated cacao type and its use to identify candidate genes regulating pod color.</title>
        <authorList>
            <person name="Motamayor J.C."/>
            <person name="Mockaitis K."/>
            <person name="Schmutz J."/>
            <person name="Haiminen N."/>
            <person name="Iii D.L."/>
            <person name="Cornejo O."/>
            <person name="Findley S.D."/>
            <person name="Zheng P."/>
            <person name="Utro F."/>
            <person name="Royaert S."/>
            <person name="Saski C."/>
            <person name="Jenkins J."/>
            <person name="Podicheti R."/>
            <person name="Zhao M."/>
            <person name="Scheffler B.E."/>
            <person name="Stack J.C."/>
            <person name="Feltus F.A."/>
            <person name="Mustiga G.M."/>
            <person name="Amores F."/>
            <person name="Phillips W."/>
            <person name="Marelli J.P."/>
            <person name="May G.D."/>
            <person name="Shapiro H."/>
            <person name="Ma J."/>
            <person name="Bustamante C.D."/>
            <person name="Schnell R.J."/>
            <person name="Main D."/>
            <person name="Gilbert D."/>
            <person name="Parida L."/>
            <person name="Kuhn D.N."/>
        </authorList>
    </citation>
    <scope>NUCLEOTIDE SEQUENCE [LARGE SCALE GENOMIC DNA]</scope>
    <source>
        <strain evidence="2">cv. Matina 1-6</strain>
    </source>
</reference>
<organism evidence="1 2">
    <name type="scientific">Theobroma cacao</name>
    <name type="common">Cacao</name>
    <name type="synonym">Cocoa</name>
    <dbReference type="NCBI Taxonomy" id="3641"/>
    <lineage>
        <taxon>Eukaryota</taxon>
        <taxon>Viridiplantae</taxon>
        <taxon>Streptophyta</taxon>
        <taxon>Embryophyta</taxon>
        <taxon>Tracheophyta</taxon>
        <taxon>Spermatophyta</taxon>
        <taxon>Magnoliopsida</taxon>
        <taxon>eudicotyledons</taxon>
        <taxon>Gunneridae</taxon>
        <taxon>Pentapetalae</taxon>
        <taxon>rosids</taxon>
        <taxon>malvids</taxon>
        <taxon>Malvales</taxon>
        <taxon>Malvaceae</taxon>
        <taxon>Byttnerioideae</taxon>
        <taxon>Theobroma</taxon>
    </lineage>
</organism>
<keyword evidence="2" id="KW-1185">Reference proteome</keyword>
<evidence type="ECO:0008006" key="3">
    <source>
        <dbReference type="Google" id="ProtNLM"/>
    </source>
</evidence>
<name>A0A061FY36_THECC</name>
<dbReference type="AlphaFoldDB" id="A0A061FY36"/>
<gene>
    <name evidence="1" type="ORF">TCM_013899</name>
</gene>
<dbReference type="HOGENOM" id="CLU_1663835_0_0_1"/>
<dbReference type="Proteomes" id="UP000026915">
    <property type="component" value="Chromosome 3"/>
</dbReference>
<dbReference type="InParanoid" id="A0A061FY36"/>
<evidence type="ECO:0000313" key="2">
    <source>
        <dbReference type="Proteomes" id="UP000026915"/>
    </source>
</evidence>
<dbReference type="EMBL" id="CM001881">
    <property type="protein sequence ID" value="EOY21782.1"/>
    <property type="molecule type" value="Genomic_DNA"/>
</dbReference>
<sequence length="159" mass="18635">MWLPMLNRVKTKLVGWKSKLLTCQTLLCKIIMMLFTCSIECLYIEEAQEIDKRRQFLWGELDGKKNESICKLIVCGLGITNLMLKNKALLNKWVWRYGSKIENLWKQVMAEINGKNLFELMSRFLRWSWPDLPNPHTNSGHTTTLNMNSVSLHFALTRT</sequence>
<accession>A0A061FY36</accession>
<evidence type="ECO:0000313" key="1">
    <source>
        <dbReference type="EMBL" id="EOY21782.1"/>
    </source>
</evidence>
<dbReference type="Gramene" id="EOY21782">
    <property type="protein sequence ID" value="EOY21782"/>
    <property type="gene ID" value="TCM_013899"/>
</dbReference>
<protein>
    <recommendedName>
        <fullName evidence="3">Reverse transcriptase zinc-binding domain-containing protein</fullName>
    </recommendedName>
</protein>